<evidence type="ECO:0000313" key="1">
    <source>
        <dbReference type="EMBL" id="MET3588202.1"/>
    </source>
</evidence>
<dbReference type="EMBL" id="JBEPLJ010000021">
    <property type="protein sequence ID" value="MET3588202.1"/>
    <property type="molecule type" value="Genomic_DNA"/>
</dbReference>
<protein>
    <submittedName>
        <fullName evidence="1">Uncharacterized protein (DUF2336 family)</fullName>
    </submittedName>
</protein>
<organism evidence="1 2">
    <name type="scientific">Pseudorhizobium tarimense</name>
    <dbReference type="NCBI Taxonomy" id="1079109"/>
    <lineage>
        <taxon>Bacteria</taxon>
        <taxon>Pseudomonadati</taxon>
        <taxon>Pseudomonadota</taxon>
        <taxon>Alphaproteobacteria</taxon>
        <taxon>Hyphomicrobiales</taxon>
        <taxon>Rhizobiaceae</taxon>
        <taxon>Rhizobium/Agrobacterium group</taxon>
        <taxon>Pseudorhizobium</taxon>
    </lineage>
</organism>
<reference evidence="1 2" key="1">
    <citation type="submission" date="2024-06" db="EMBL/GenBank/DDBJ databases">
        <title>Genomic Encyclopedia of Type Strains, Phase IV (KMG-IV): sequencing the most valuable type-strain genomes for metagenomic binning, comparative biology and taxonomic classification.</title>
        <authorList>
            <person name="Goeker M."/>
        </authorList>
    </citation>
    <scope>NUCLEOTIDE SEQUENCE [LARGE SCALE GENOMIC DNA]</scope>
    <source>
        <strain evidence="1 2">DSM 105042</strain>
    </source>
</reference>
<sequence length="375" mass="40678">MIIQAFLRWVETARASDRAKAAGALARAYLRPDLEAEQRQAALMAMCHLLNDSAPQVRLAMAEALADSPQAPRAVILALAEDQAEIACTVIARSPVLTEPDLVDLAASNGSLTAGLIAARSKVTRAVSAALAEVGDEGTLLLLLENPNADIARRSLGRIAVRFGHCASIRRWLLERPDLPADARQHLVEQVSAALTGWQLARTVLPQNRLERLKSEACETALMEIAGDLPAVDSEKLIEQLRSNGKLTPALLMHALCTGRIAFFSSALVRLSRLEERRVHALLASGRMHAVRALFESAGLTRDVAMVFVEATLIWRGADELTTADKFCSQLLASCRRPADAEAPVSQLLNLVEKLQRREVRALARIYAEDATLAA</sequence>
<evidence type="ECO:0000313" key="2">
    <source>
        <dbReference type="Proteomes" id="UP001549031"/>
    </source>
</evidence>
<dbReference type="Pfam" id="PF10098">
    <property type="entry name" value="DUF2336"/>
    <property type="match status" value="1"/>
</dbReference>
<name>A0ABV2HDC4_9HYPH</name>
<dbReference type="RefSeq" id="WP_247245929.1">
    <property type="nucleotide sequence ID" value="NZ_JALJRA010000022.1"/>
</dbReference>
<accession>A0ABV2HDC4</accession>
<dbReference type="Proteomes" id="UP001549031">
    <property type="component" value="Unassembled WGS sequence"/>
</dbReference>
<keyword evidence="2" id="KW-1185">Reference proteome</keyword>
<gene>
    <name evidence="1" type="ORF">ABID21_004336</name>
</gene>
<dbReference type="InterPro" id="IPR019285">
    <property type="entry name" value="DUF2336"/>
</dbReference>
<dbReference type="InterPro" id="IPR014598">
    <property type="entry name" value="UCP035865"/>
</dbReference>
<comment type="caution">
    <text evidence="1">The sequence shown here is derived from an EMBL/GenBank/DDBJ whole genome shotgun (WGS) entry which is preliminary data.</text>
</comment>
<proteinExistence type="predicted"/>
<dbReference type="PIRSF" id="PIRSF035865">
    <property type="entry name" value="UCP035865"/>
    <property type="match status" value="1"/>
</dbReference>